<evidence type="ECO:0000313" key="2">
    <source>
        <dbReference type="Proteomes" id="UP001597197"/>
    </source>
</evidence>
<reference evidence="2" key="1">
    <citation type="journal article" date="2019" name="Int. J. Syst. Evol. Microbiol.">
        <title>The Global Catalogue of Microorganisms (GCM) 10K type strain sequencing project: providing services to taxonomists for standard genome sequencing and annotation.</title>
        <authorList>
            <consortium name="The Broad Institute Genomics Platform"/>
            <consortium name="The Broad Institute Genome Sequencing Center for Infectious Disease"/>
            <person name="Wu L."/>
            <person name="Ma J."/>
        </authorList>
    </citation>
    <scope>NUCLEOTIDE SEQUENCE [LARGE SCALE GENOMIC DNA]</scope>
    <source>
        <strain evidence="2">CGMCC 1.15795</strain>
    </source>
</reference>
<keyword evidence="2" id="KW-1185">Reference proteome</keyword>
<evidence type="ECO:0000313" key="1">
    <source>
        <dbReference type="EMBL" id="MFD1872515.1"/>
    </source>
</evidence>
<dbReference type="RefSeq" id="WP_382312951.1">
    <property type="nucleotide sequence ID" value="NZ_JBHUFD010000003.1"/>
</dbReference>
<dbReference type="Proteomes" id="UP001597197">
    <property type="component" value="Unassembled WGS sequence"/>
</dbReference>
<dbReference type="EMBL" id="JBHUFD010000003">
    <property type="protein sequence ID" value="MFD1872515.1"/>
    <property type="molecule type" value="Genomic_DNA"/>
</dbReference>
<sequence>MLDFYTIRDDQAASARGLQLHLIGGIEEEEFEAAVAAGVIEPHLDYYGNFRWSSKLVNRKLTLLEKLNNKQFEKTVSILEQAKAAESGLITRGD</sequence>
<proteinExistence type="predicted"/>
<accession>A0ABW4QU15</accession>
<protein>
    <submittedName>
        <fullName evidence="1">Uncharacterized protein</fullName>
    </submittedName>
</protein>
<comment type="caution">
    <text evidence="1">The sequence shown here is derived from an EMBL/GenBank/DDBJ whole genome shotgun (WGS) entry which is preliminary data.</text>
</comment>
<organism evidence="1 2">
    <name type="scientific">Hymenobacter bucti</name>
    <dbReference type="NCBI Taxonomy" id="1844114"/>
    <lineage>
        <taxon>Bacteria</taxon>
        <taxon>Pseudomonadati</taxon>
        <taxon>Bacteroidota</taxon>
        <taxon>Cytophagia</taxon>
        <taxon>Cytophagales</taxon>
        <taxon>Hymenobacteraceae</taxon>
        <taxon>Hymenobacter</taxon>
    </lineage>
</organism>
<gene>
    <name evidence="1" type="ORF">ACFSDX_08750</name>
</gene>
<name>A0ABW4QU15_9BACT</name>